<proteinExistence type="predicted"/>
<dbReference type="PANTHER" id="PTHR16121">
    <property type="entry name" value="CAP-SPECIFIC MRNA (NUCLEOSIDE-2'-O-)-METHYLTRANSFERASE 1-RELATED"/>
    <property type="match status" value="1"/>
</dbReference>
<dbReference type="AlphaFoldDB" id="A0A5E8CIX0"/>
<evidence type="ECO:0000256" key="2">
    <source>
        <dbReference type="ARBA" id="ARBA00022679"/>
    </source>
</evidence>
<dbReference type="GO" id="GO:0005737">
    <property type="term" value="C:cytoplasm"/>
    <property type="evidence" value="ECO:0007669"/>
    <property type="project" value="TreeGrafter"/>
</dbReference>
<dbReference type="InterPro" id="IPR002877">
    <property type="entry name" value="RNA_MeTrfase_FtsJ_dom"/>
</dbReference>
<dbReference type="EMBL" id="CABVLZ010000003">
    <property type="protein sequence ID" value="VVU95047.1"/>
    <property type="molecule type" value="Genomic_DNA"/>
</dbReference>
<keyword evidence="2 5" id="KW-0808">Transferase</keyword>
<reference evidence="5" key="1">
    <citation type="submission" date="2019-09" db="EMBL/GenBank/DDBJ databases">
        <authorList>
            <person name="Needham M D."/>
        </authorList>
    </citation>
    <scope>NUCLEOTIDE SEQUENCE</scope>
</reference>
<dbReference type="InterPro" id="IPR025807">
    <property type="entry name" value="Adrift-typ_MeTrfase"/>
</dbReference>
<dbReference type="Gene3D" id="3.40.50.12760">
    <property type="match status" value="1"/>
</dbReference>
<dbReference type="GO" id="GO:0005634">
    <property type="term" value="C:nucleus"/>
    <property type="evidence" value="ECO:0007669"/>
    <property type="project" value="TreeGrafter"/>
</dbReference>
<dbReference type="InterPro" id="IPR029063">
    <property type="entry name" value="SAM-dependent_MTases_sf"/>
</dbReference>
<gene>
    <name evidence="5" type="ORF">CPAV1605_772</name>
</gene>
<dbReference type="GO" id="GO:0032259">
    <property type="term" value="P:methylation"/>
    <property type="evidence" value="ECO:0007669"/>
    <property type="project" value="UniProtKB-KW"/>
</dbReference>
<keyword evidence="1 5" id="KW-0489">Methyltransferase</keyword>
<dbReference type="GO" id="GO:0004483">
    <property type="term" value="F:methyltransferase cap1 activity"/>
    <property type="evidence" value="ECO:0007669"/>
    <property type="project" value="UniProtKB-ARBA"/>
</dbReference>
<evidence type="ECO:0000256" key="1">
    <source>
        <dbReference type="ARBA" id="ARBA00022603"/>
    </source>
</evidence>
<keyword evidence="3" id="KW-0949">S-adenosyl-L-methionine</keyword>
<evidence type="ECO:0000259" key="4">
    <source>
        <dbReference type="PROSITE" id="PS51614"/>
    </source>
</evidence>
<dbReference type="GO" id="GO:0006370">
    <property type="term" value="P:7-methylguanosine mRNA capping"/>
    <property type="evidence" value="ECO:0007669"/>
    <property type="project" value="TreeGrafter"/>
</dbReference>
<dbReference type="Pfam" id="PF01728">
    <property type="entry name" value="FtsJ"/>
    <property type="match status" value="1"/>
</dbReference>
<evidence type="ECO:0000256" key="3">
    <source>
        <dbReference type="ARBA" id="ARBA00022691"/>
    </source>
</evidence>
<accession>A0A5E8CIX0</accession>
<organism evidence="5">
    <name type="scientific">seawater metagenome</name>
    <dbReference type="NCBI Taxonomy" id="1561972"/>
    <lineage>
        <taxon>unclassified sequences</taxon>
        <taxon>metagenomes</taxon>
        <taxon>ecological metagenomes</taxon>
    </lineage>
</organism>
<dbReference type="PROSITE" id="PS51614">
    <property type="entry name" value="SAM_MT_ADRIFT"/>
    <property type="match status" value="1"/>
</dbReference>
<sequence>MIKIKLNHNKFSPNDCMYKEENKEDFEYKIDCKIDEELLNTKKVYSKYFQKNGFQRFHRIYDYFIYEKKNIEKEFKTPHVTNAWIKFQELVTDFQLIPDSADKFIYFDNAAFPGAFIYAINHYVSTKTDIKDFLWYGSSLLGGEDIALQDRYKLYKRFPEKWLMDDKNKGDVTDINNIEYWEKYFHNTVDLYTSDLGMDVSHDYAKQEEIQLPPNIGQILAGLVVLKNGGSMVTKQYTIFLSQNLSILALLTNLFEEVYVAKPITSRPFNSETYIVCKKFLGPFKKDTPGFLIINEIKNKIANYNKLAFIKKKCFDKNFLSSIKDVFNKIFYRQIDIIYEEMKLFDKLEKTKTFKERKKIYELIEKKRRSVVDIWNKTIKLKKLEKRKI</sequence>
<evidence type="ECO:0000313" key="5">
    <source>
        <dbReference type="EMBL" id="VVU95047.1"/>
    </source>
</evidence>
<name>A0A5E8CIX0_9ZZZZ</name>
<protein>
    <submittedName>
        <fullName evidence="5">FtsJ-like methyltransferase</fullName>
    </submittedName>
</protein>
<dbReference type="InterPro" id="IPR050851">
    <property type="entry name" value="mRNA_Cap_2O-Ribose_MeTrfase"/>
</dbReference>
<dbReference type="SUPFAM" id="SSF53335">
    <property type="entry name" value="S-adenosyl-L-methionine-dependent methyltransferases"/>
    <property type="match status" value="1"/>
</dbReference>
<feature type="domain" description="Adrift-type SAM-dependent 2'-O-MTase" evidence="4">
    <location>
        <begin position="78"/>
        <end position="282"/>
    </location>
</feature>